<reference evidence="2" key="3">
    <citation type="submission" date="2020-03" db="EMBL/GenBank/DDBJ databases">
        <title>Sequencing and Assembly of Multiple Reported Metal-Biooxidizing Members of the Extremely Thermoacidophilic Archaeal Family Sulfolobaceae.</title>
        <authorList>
            <person name="Counts J.A."/>
            <person name="Kelly R.M."/>
        </authorList>
    </citation>
    <scope>NUCLEOTIDE SEQUENCE [LARGE SCALE GENOMIC DNA]</scope>
    <source>
        <strain evidence="2">HO1-1</strain>
    </source>
</reference>
<reference evidence="2" key="2">
    <citation type="submission" date="2020-03" db="EMBL/GenBank/DDBJ databases">
        <title>Complete Genome Sequences of Extremely Thermoacidophilic, Metal-Mobilizing Type-Strain Members of the Archaeal Family Sulfolobaceae: Acidianus brierleyi DSM-1651T, Acidianus sulfidivorans DSM-18786T, Metallosphaera hakonensis DSM-7519T, and Metallosphaera prunae DSM-10039T.</title>
        <authorList>
            <person name="Counts J.A."/>
            <person name="Kelly R.M."/>
        </authorList>
    </citation>
    <scope>NUCLEOTIDE SEQUENCE [LARGE SCALE GENOMIC DNA]</scope>
    <source>
        <strain evidence="2">HO1-1</strain>
    </source>
</reference>
<protein>
    <submittedName>
        <fullName evidence="1">Uncharacterized protein</fullName>
    </submittedName>
</protein>
<organism evidence="1 2">
    <name type="scientific">Metallosphaera hakonensis JCM 8857 = DSM 7519</name>
    <dbReference type="NCBI Taxonomy" id="1293036"/>
    <lineage>
        <taxon>Archaea</taxon>
        <taxon>Thermoproteota</taxon>
        <taxon>Thermoprotei</taxon>
        <taxon>Sulfolobales</taxon>
        <taxon>Sulfolobaceae</taxon>
        <taxon>Metallosphaera</taxon>
    </lineage>
</organism>
<dbReference type="OrthoDB" id="43181at2157"/>
<dbReference type="Proteomes" id="UP000247586">
    <property type="component" value="Chromosome"/>
</dbReference>
<dbReference type="KEGG" id="mhk:DFR87_01430"/>
<dbReference type="GeneID" id="36833962"/>
<gene>
    <name evidence="1" type="ORF">DFR87_01430</name>
</gene>
<dbReference type="RefSeq" id="WP_054837225.1">
    <property type="nucleotide sequence ID" value="NZ_BBBA01000032.1"/>
</dbReference>
<reference evidence="1 2" key="1">
    <citation type="submission" date="2018-05" db="EMBL/GenBank/DDBJ databases">
        <title>Complete Genome Sequences of Extremely Thermoacidophilic, Metal-Mobilizing Type-Strain Members of the Archaeal Family Sulfolobaceae: Acidianus brierleyi DSM-1651T, Acidianus sulfidivorans DSM-18786T, Metallosphaera hakonensis DSM-7519T, and Metallosphaera prunae DSM-10039T.</title>
        <authorList>
            <person name="Counts J.A."/>
            <person name="Kelly R.M."/>
        </authorList>
    </citation>
    <scope>NUCLEOTIDE SEQUENCE [LARGE SCALE GENOMIC DNA]</scope>
    <source>
        <strain evidence="1 2">HO1-1</strain>
    </source>
</reference>
<accession>A0A2U9IRI3</accession>
<keyword evidence="2" id="KW-1185">Reference proteome</keyword>
<dbReference type="EMBL" id="CP029287">
    <property type="protein sequence ID" value="AWR98583.1"/>
    <property type="molecule type" value="Genomic_DNA"/>
</dbReference>
<dbReference type="AlphaFoldDB" id="A0A2U9IRI3"/>
<evidence type="ECO:0000313" key="2">
    <source>
        <dbReference type="Proteomes" id="UP000247586"/>
    </source>
</evidence>
<name>A0A2U9IRI3_9CREN</name>
<proteinExistence type="predicted"/>
<sequence>MKSLVLSSTVPSGEAALSVVRDPNNVVSVLPGVVSIQGNRVRLKFKRFLLSHDSTYEVSLFTHGSRIVEYKLEDQRGNTLKIMFSLSDNELSISVSYSGEREWVMKPALEAIIEQIGEGLRKEMERKSAPTSGDYSQLISKLSSLTKIIMKSKIVKSEVINLKEGELIDYLHQIIIEFQHYPVIYVSGTGDATFRLLLVNGEVKGVYVLKDGKEHLGEDLLNLLNGDYKVHVYVSLNPKVLEVGT</sequence>
<evidence type="ECO:0000313" key="1">
    <source>
        <dbReference type="EMBL" id="AWR98583.1"/>
    </source>
</evidence>